<gene>
    <name evidence="3" type="ORF">DL897_09740</name>
</gene>
<evidence type="ECO:0000313" key="3">
    <source>
        <dbReference type="EMBL" id="RAL24579.1"/>
    </source>
</evidence>
<dbReference type="PANTHER" id="PTHR45947">
    <property type="entry name" value="SULFOQUINOVOSYL TRANSFERASE SQD2"/>
    <property type="match status" value="1"/>
</dbReference>
<dbReference type="Pfam" id="PF00534">
    <property type="entry name" value="Glycos_transf_1"/>
    <property type="match status" value="1"/>
</dbReference>
<dbReference type="GO" id="GO:0016757">
    <property type="term" value="F:glycosyltransferase activity"/>
    <property type="evidence" value="ECO:0007669"/>
    <property type="project" value="InterPro"/>
</dbReference>
<feature type="domain" description="Glycosyltransferase subfamily 4-like N-terminal" evidence="2">
    <location>
        <begin position="22"/>
        <end position="196"/>
    </location>
</feature>
<reference evidence="3 4" key="2">
    <citation type="submission" date="2018-06" db="EMBL/GenBank/DDBJ databases">
        <authorList>
            <person name="Zhirakovskaya E."/>
        </authorList>
    </citation>
    <scope>NUCLEOTIDE SEQUENCE [LARGE SCALE GENOMIC DNA]</scope>
    <source>
        <strain evidence="3 4">FBKL4.011</strain>
    </source>
</reference>
<evidence type="ECO:0000313" key="4">
    <source>
        <dbReference type="Proteomes" id="UP000251213"/>
    </source>
</evidence>
<accession>A0A364K5P3</accession>
<dbReference type="PANTHER" id="PTHR45947:SF15">
    <property type="entry name" value="TEICHURONIC ACID BIOSYNTHESIS GLYCOSYLTRANSFERASE TUAC-RELATED"/>
    <property type="match status" value="1"/>
</dbReference>
<dbReference type="AlphaFoldDB" id="A0A364K5P3"/>
<dbReference type="EMBL" id="QJKK01000004">
    <property type="protein sequence ID" value="RAL24579.1"/>
    <property type="molecule type" value="Genomic_DNA"/>
</dbReference>
<keyword evidence="4" id="KW-1185">Reference proteome</keyword>
<protein>
    <recommendedName>
        <fullName evidence="5">Glycosyltransferase family 4 protein</fullName>
    </recommendedName>
</protein>
<proteinExistence type="predicted"/>
<dbReference type="OrthoDB" id="179766at2"/>
<comment type="caution">
    <text evidence="3">The sequence shown here is derived from an EMBL/GenBank/DDBJ whole genome shotgun (WGS) entry which is preliminary data.</text>
</comment>
<reference evidence="3 4" key="1">
    <citation type="submission" date="2018-06" db="EMBL/GenBank/DDBJ databases">
        <title>Thermoflavimicrobium daqus sp. nov., a thermophilic microbe isolated from Moutai-flavour Daqu.</title>
        <authorList>
            <person name="Wang X."/>
            <person name="Zhou H."/>
        </authorList>
    </citation>
    <scope>NUCLEOTIDE SEQUENCE [LARGE SCALE GENOMIC DNA]</scope>
    <source>
        <strain evidence="3 4">FBKL4.011</strain>
    </source>
</reference>
<sequence>MSQRVLVISHMYPNPVNPMSGIFVHNELKALKEQGIEVEVLSPIPKFPFYPKWKEYRQVQGKTKIDDISVTYVPTRMFPGGLFFSTYGDRYERALISHVEAIYNEFSFDLIHCHTIYPDGFAGGKMKGRFQVPVVCTIHGSDIMLYPKRSQGVYRKTMEALQMADYIVTVSERLLHEAKKMVPSIHGETIYNGFDPCLFTVQDKIEARRKLELPEQGKILLFVGNLYPVKGIEFLLQAFARICSHDSSLHLCLVGDGPLRSTLEQQVKELNISHSVSFKGRRAYDEIPTWISSSDVVVLSSLSEGLPSILLESMGSARPMIATAVGGIPEILQNGKTGILVEPKDVDGLASAMHKLLIEDSHLANQMGQQAYQSSQSLTWQAHASKMEDLYQRLVNQNTL</sequence>
<dbReference type="Pfam" id="PF13439">
    <property type="entry name" value="Glyco_transf_4"/>
    <property type="match status" value="1"/>
</dbReference>
<feature type="domain" description="Glycosyl transferase family 1" evidence="1">
    <location>
        <begin position="204"/>
        <end position="373"/>
    </location>
</feature>
<name>A0A364K5P3_9BACL</name>
<dbReference type="SUPFAM" id="SSF53756">
    <property type="entry name" value="UDP-Glycosyltransferase/glycogen phosphorylase"/>
    <property type="match status" value="1"/>
</dbReference>
<dbReference type="InterPro" id="IPR050194">
    <property type="entry name" value="Glycosyltransferase_grp1"/>
</dbReference>
<organism evidence="3 4">
    <name type="scientific">Thermoflavimicrobium daqui</name>
    <dbReference type="NCBI Taxonomy" id="2137476"/>
    <lineage>
        <taxon>Bacteria</taxon>
        <taxon>Bacillati</taxon>
        <taxon>Bacillota</taxon>
        <taxon>Bacilli</taxon>
        <taxon>Bacillales</taxon>
        <taxon>Thermoactinomycetaceae</taxon>
        <taxon>Thermoflavimicrobium</taxon>
    </lineage>
</organism>
<evidence type="ECO:0008006" key="5">
    <source>
        <dbReference type="Google" id="ProtNLM"/>
    </source>
</evidence>
<evidence type="ECO:0000259" key="1">
    <source>
        <dbReference type="Pfam" id="PF00534"/>
    </source>
</evidence>
<dbReference type="RefSeq" id="WP_113658950.1">
    <property type="nucleotide sequence ID" value="NZ_KZ845666.1"/>
</dbReference>
<evidence type="ECO:0000259" key="2">
    <source>
        <dbReference type="Pfam" id="PF13439"/>
    </source>
</evidence>
<dbReference type="InterPro" id="IPR001296">
    <property type="entry name" value="Glyco_trans_1"/>
</dbReference>
<dbReference type="Proteomes" id="UP000251213">
    <property type="component" value="Unassembled WGS sequence"/>
</dbReference>
<dbReference type="Gene3D" id="3.40.50.2000">
    <property type="entry name" value="Glycogen Phosphorylase B"/>
    <property type="match status" value="2"/>
</dbReference>
<dbReference type="InterPro" id="IPR028098">
    <property type="entry name" value="Glyco_trans_4-like_N"/>
</dbReference>